<accession>A0A0E2AKD3</accession>
<dbReference type="AlphaFoldDB" id="A0A0E2AKD3"/>
<evidence type="ECO:0000313" key="1">
    <source>
        <dbReference type="EMBL" id="EIY89307.1"/>
    </source>
</evidence>
<proteinExistence type="predicted"/>
<protein>
    <submittedName>
        <fullName evidence="1">Uncharacterized protein</fullName>
    </submittedName>
</protein>
<evidence type="ECO:0000313" key="2">
    <source>
        <dbReference type="Proteomes" id="UP000003879"/>
    </source>
</evidence>
<gene>
    <name evidence="1" type="ORF">HMPREF1056_04294</name>
</gene>
<organism evidence="1 2">
    <name type="scientific">Bacteroides fragilis CL07T12C05</name>
    <dbReference type="NCBI Taxonomy" id="997883"/>
    <lineage>
        <taxon>Bacteria</taxon>
        <taxon>Pseudomonadati</taxon>
        <taxon>Bacteroidota</taxon>
        <taxon>Bacteroidia</taxon>
        <taxon>Bacteroidales</taxon>
        <taxon>Bacteroidaceae</taxon>
        <taxon>Bacteroides</taxon>
    </lineage>
</organism>
<sequence>MPHSYLKVVGNPEYRCNNSSPRYMRENHYAILVFRLKISYVFKYKISITLLLILTCLGKSFLNPVAKIDNLIDYREYRASNNQVTS</sequence>
<name>A0A0E2AKD3_BACFG</name>
<dbReference type="EMBL" id="AGXN01000026">
    <property type="protein sequence ID" value="EIY89307.1"/>
    <property type="molecule type" value="Genomic_DNA"/>
</dbReference>
<dbReference type="HOGENOM" id="CLU_191226_0_0_10"/>
<dbReference type="Proteomes" id="UP000003879">
    <property type="component" value="Unassembled WGS sequence"/>
</dbReference>
<reference evidence="1 2" key="1">
    <citation type="submission" date="2012-02" db="EMBL/GenBank/DDBJ databases">
        <title>The Genome Sequence of Bacteroides fragilis CL07T12C05.</title>
        <authorList>
            <consortium name="The Broad Institute Genome Sequencing Platform"/>
            <person name="Earl A."/>
            <person name="Ward D."/>
            <person name="Feldgarden M."/>
            <person name="Gevers D."/>
            <person name="Zitomersky N.L."/>
            <person name="Coyne M.J."/>
            <person name="Comstock L.E."/>
            <person name="Young S.K."/>
            <person name="Zeng Q."/>
            <person name="Gargeya S."/>
            <person name="Fitzgerald M."/>
            <person name="Haas B."/>
            <person name="Abouelleil A."/>
            <person name="Alvarado L."/>
            <person name="Arachchi H.M."/>
            <person name="Berlin A."/>
            <person name="Chapman S.B."/>
            <person name="Gearin G."/>
            <person name="Goldberg J."/>
            <person name="Griggs A."/>
            <person name="Gujja S."/>
            <person name="Hansen M."/>
            <person name="Heiman D."/>
            <person name="Howarth C."/>
            <person name="Larimer J."/>
            <person name="Lui A."/>
            <person name="MacDonald P.J.P."/>
            <person name="McCowen C."/>
            <person name="Montmayeur A."/>
            <person name="Murphy C."/>
            <person name="Neiman D."/>
            <person name="Pearson M."/>
            <person name="Priest M."/>
            <person name="Roberts A."/>
            <person name="Saif S."/>
            <person name="Shea T."/>
            <person name="Sisk P."/>
            <person name="Stolte C."/>
            <person name="Sykes S."/>
            <person name="Wortman J."/>
            <person name="Nusbaum C."/>
            <person name="Birren B."/>
        </authorList>
    </citation>
    <scope>NUCLEOTIDE SEQUENCE [LARGE SCALE GENOMIC DNA]</scope>
    <source>
        <strain evidence="1 2">CL07T12C05</strain>
    </source>
</reference>
<comment type="caution">
    <text evidence="1">The sequence shown here is derived from an EMBL/GenBank/DDBJ whole genome shotgun (WGS) entry which is preliminary data.</text>
</comment>